<accession>A0A224Y1Y1</accession>
<reference evidence="2" key="1">
    <citation type="journal article" date="2018" name="PLoS Negl. Trop. Dis.">
        <title>An insight into the salivary gland and fat body transcriptome of Panstrongylus lignarius (Hemiptera: Heteroptera), the main vector of Chagas disease in Peru.</title>
        <authorList>
            <person name="Nevoa J.C."/>
            <person name="Mendes M.T."/>
            <person name="da Silva M.V."/>
            <person name="Soares S.C."/>
            <person name="Oliveira C.J.F."/>
            <person name="Ribeiro J.M.C."/>
        </authorList>
    </citation>
    <scope>NUCLEOTIDE SEQUENCE</scope>
</reference>
<feature type="signal peptide" evidence="1">
    <location>
        <begin position="1"/>
        <end position="19"/>
    </location>
</feature>
<sequence>MFRDDLILGVLCLITVSSSETSDTIFRLHLFSDGCSMNIFLARGVCTASSSDVSYKIFLALIRISDSDPPSSSELVSRSLFLRQLPFSESESSS</sequence>
<dbReference type="AlphaFoldDB" id="A0A224Y1Y1"/>
<evidence type="ECO:0000313" key="2">
    <source>
        <dbReference type="EMBL" id="JAW15032.1"/>
    </source>
</evidence>
<protein>
    <submittedName>
        <fullName evidence="2">Putative secreted protein</fullName>
    </submittedName>
</protein>
<feature type="chain" id="PRO_5012352673" evidence="1">
    <location>
        <begin position="20"/>
        <end position="94"/>
    </location>
</feature>
<name>A0A224Y1Y1_9HEMI</name>
<proteinExistence type="predicted"/>
<dbReference type="EMBL" id="GFTR01001394">
    <property type="protein sequence ID" value="JAW15032.1"/>
    <property type="molecule type" value="Transcribed_RNA"/>
</dbReference>
<keyword evidence="1" id="KW-0732">Signal</keyword>
<evidence type="ECO:0000256" key="1">
    <source>
        <dbReference type="SAM" id="SignalP"/>
    </source>
</evidence>
<organism evidence="2">
    <name type="scientific">Panstrongylus lignarius</name>
    <dbReference type="NCBI Taxonomy" id="156445"/>
    <lineage>
        <taxon>Eukaryota</taxon>
        <taxon>Metazoa</taxon>
        <taxon>Ecdysozoa</taxon>
        <taxon>Arthropoda</taxon>
        <taxon>Hexapoda</taxon>
        <taxon>Insecta</taxon>
        <taxon>Pterygota</taxon>
        <taxon>Neoptera</taxon>
        <taxon>Paraneoptera</taxon>
        <taxon>Hemiptera</taxon>
        <taxon>Heteroptera</taxon>
        <taxon>Panheteroptera</taxon>
        <taxon>Cimicomorpha</taxon>
        <taxon>Reduviidae</taxon>
        <taxon>Triatominae</taxon>
        <taxon>Panstrongylus</taxon>
    </lineage>
</organism>